<evidence type="ECO:0000256" key="2">
    <source>
        <dbReference type="ARBA" id="ARBA00009773"/>
    </source>
</evidence>
<keyword evidence="5 8" id="KW-0812">Transmembrane</keyword>
<gene>
    <name evidence="9" type="ORF">HYX28_06440</name>
</gene>
<dbReference type="Proteomes" id="UP000779809">
    <property type="component" value="Unassembled WGS sequence"/>
</dbReference>
<accession>A0A932A830</accession>
<organism evidence="9 10">
    <name type="scientific">Candidatus Korobacter versatilis</name>
    <dbReference type="NCBI Taxonomy" id="658062"/>
    <lineage>
        <taxon>Bacteria</taxon>
        <taxon>Pseudomonadati</taxon>
        <taxon>Acidobacteriota</taxon>
        <taxon>Terriglobia</taxon>
        <taxon>Terriglobales</taxon>
        <taxon>Candidatus Korobacteraceae</taxon>
        <taxon>Candidatus Korobacter</taxon>
    </lineage>
</organism>
<dbReference type="AlphaFoldDB" id="A0A932A830"/>
<feature type="transmembrane region" description="Helical" evidence="8">
    <location>
        <begin position="254"/>
        <end position="279"/>
    </location>
</feature>
<dbReference type="InterPro" id="IPR002549">
    <property type="entry name" value="AI-2E-like"/>
</dbReference>
<comment type="similarity">
    <text evidence="2">Belongs to the autoinducer-2 exporter (AI-2E) (TC 2.A.86) family.</text>
</comment>
<keyword evidence="6 8" id="KW-1133">Transmembrane helix</keyword>
<evidence type="ECO:0000256" key="1">
    <source>
        <dbReference type="ARBA" id="ARBA00004651"/>
    </source>
</evidence>
<dbReference type="Pfam" id="PF01594">
    <property type="entry name" value="AI-2E_transport"/>
    <property type="match status" value="1"/>
</dbReference>
<evidence type="ECO:0000256" key="5">
    <source>
        <dbReference type="ARBA" id="ARBA00022692"/>
    </source>
</evidence>
<name>A0A932A830_9BACT</name>
<evidence type="ECO:0000256" key="8">
    <source>
        <dbReference type="SAM" id="Phobius"/>
    </source>
</evidence>
<comment type="subcellular location">
    <subcellularLocation>
        <location evidence="1">Cell membrane</location>
        <topology evidence="1">Multi-pass membrane protein</topology>
    </subcellularLocation>
</comment>
<feature type="transmembrane region" description="Helical" evidence="8">
    <location>
        <begin position="56"/>
        <end position="75"/>
    </location>
</feature>
<dbReference type="PANTHER" id="PTHR21716:SF53">
    <property type="entry name" value="PERMEASE PERM-RELATED"/>
    <property type="match status" value="1"/>
</dbReference>
<feature type="transmembrane region" description="Helical" evidence="8">
    <location>
        <begin position="82"/>
        <end position="104"/>
    </location>
</feature>
<dbReference type="PANTHER" id="PTHR21716">
    <property type="entry name" value="TRANSMEMBRANE PROTEIN"/>
    <property type="match status" value="1"/>
</dbReference>
<evidence type="ECO:0000256" key="7">
    <source>
        <dbReference type="ARBA" id="ARBA00023136"/>
    </source>
</evidence>
<feature type="transmembrane region" description="Helical" evidence="8">
    <location>
        <begin position="291"/>
        <end position="310"/>
    </location>
</feature>
<evidence type="ECO:0000256" key="3">
    <source>
        <dbReference type="ARBA" id="ARBA00022448"/>
    </source>
</evidence>
<dbReference type="GO" id="GO:0005886">
    <property type="term" value="C:plasma membrane"/>
    <property type="evidence" value="ECO:0007669"/>
    <property type="project" value="UniProtKB-SubCell"/>
</dbReference>
<evidence type="ECO:0000313" key="10">
    <source>
        <dbReference type="Proteomes" id="UP000779809"/>
    </source>
</evidence>
<feature type="transmembrane region" description="Helical" evidence="8">
    <location>
        <begin position="322"/>
        <end position="345"/>
    </location>
</feature>
<keyword evidence="3" id="KW-0813">Transport</keyword>
<keyword evidence="4" id="KW-1003">Cell membrane</keyword>
<evidence type="ECO:0000256" key="6">
    <source>
        <dbReference type="ARBA" id="ARBA00022989"/>
    </source>
</evidence>
<keyword evidence="7 8" id="KW-0472">Membrane</keyword>
<feature type="transmembrane region" description="Helical" evidence="8">
    <location>
        <begin position="175"/>
        <end position="192"/>
    </location>
</feature>
<sequence length="370" mass="40599">MLGVEPEQAGELRPLLGASAARHIERSTGTQAAANVLLATIAVFAVAYLAKLVLVTLLLSVLLAFMLEPAVSLLERTRMPRAVATGIVMLVIAILLYLGGYYIYGKTMAFIDELPKYSQKVRKIADEYREKAKKLEQTTASVAPVPPPDKNTVKVQQETNWTEYVTGSLGSVTETVLAVSFIPFLVFFMLTWQEHVRAATVMLFKMENRNTAYVTLGRISKMIKAFMLGNLLIGLFTSVLSIIVFFLIGLPNAFVLGFLSGFLSLVPYLGVVLAMVPPLIAALGQETTPEILVIVLTILGLHLFAINVLYPKVLGRRLQLNPLAVTIALLLWGWLWGAWGLILAIPLTAAMKILFDHIEALQPYGAWMGE</sequence>
<feature type="transmembrane region" description="Helical" evidence="8">
    <location>
        <begin position="225"/>
        <end position="248"/>
    </location>
</feature>
<reference evidence="9" key="1">
    <citation type="submission" date="2020-07" db="EMBL/GenBank/DDBJ databases">
        <title>Huge and variable diversity of episymbiotic CPR bacteria and DPANN archaea in groundwater ecosystems.</title>
        <authorList>
            <person name="He C.Y."/>
            <person name="Keren R."/>
            <person name="Whittaker M."/>
            <person name="Farag I.F."/>
            <person name="Doudna J."/>
            <person name="Cate J.H.D."/>
            <person name="Banfield J.F."/>
        </authorList>
    </citation>
    <scope>NUCLEOTIDE SEQUENCE</scope>
    <source>
        <strain evidence="9">NC_groundwater_580_Pr5_B-0.1um_64_19</strain>
    </source>
</reference>
<evidence type="ECO:0000313" key="9">
    <source>
        <dbReference type="EMBL" id="MBI2678401.1"/>
    </source>
</evidence>
<protein>
    <submittedName>
        <fullName evidence="9">AI-2E family transporter</fullName>
    </submittedName>
</protein>
<evidence type="ECO:0000256" key="4">
    <source>
        <dbReference type="ARBA" id="ARBA00022475"/>
    </source>
</evidence>
<comment type="caution">
    <text evidence="9">The sequence shown here is derived from an EMBL/GenBank/DDBJ whole genome shotgun (WGS) entry which is preliminary data.</text>
</comment>
<proteinExistence type="inferred from homology"/>
<dbReference type="EMBL" id="JACPNR010000008">
    <property type="protein sequence ID" value="MBI2678401.1"/>
    <property type="molecule type" value="Genomic_DNA"/>
</dbReference>